<dbReference type="PROSITE" id="PS50189">
    <property type="entry name" value="NTR"/>
    <property type="match status" value="1"/>
</dbReference>
<feature type="compositionally biased region" description="Basic residues" evidence="4">
    <location>
        <begin position="195"/>
        <end position="215"/>
    </location>
</feature>
<dbReference type="GO" id="GO:0004222">
    <property type="term" value="F:metalloendopeptidase activity"/>
    <property type="evidence" value="ECO:0007669"/>
    <property type="project" value="TreeGrafter"/>
</dbReference>
<dbReference type="OrthoDB" id="5984913at2759"/>
<gene>
    <name evidence="6" type="ORF">BSL78_15740</name>
</gene>
<dbReference type="PANTHER" id="PTHR13723:SF281">
    <property type="entry name" value="PAPILIN"/>
    <property type="match status" value="1"/>
</dbReference>
<feature type="compositionally biased region" description="Polar residues" evidence="4">
    <location>
        <begin position="143"/>
        <end position="153"/>
    </location>
</feature>
<dbReference type="GO" id="GO:0005576">
    <property type="term" value="C:extracellular region"/>
    <property type="evidence" value="ECO:0007669"/>
    <property type="project" value="UniProtKB-SubCell"/>
</dbReference>
<dbReference type="STRING" id="307972.A0A2G8KHD8"/>
<dbReference type="Pfam" id="PF01759">
    <property type="entry name" value="NTR"/>
    <property type="match status" value="1"/>
</dbReference>
<dbReference type="InterPro" id="IPR008993">
    <property type="entry name" value="TIMP-like_OB-fold"/>
</dbReference>
<feature type="region of interest" description="Disordered" evidence="4">
    <location>
        <begin position="135"/>
        <end position="219"/>
    </location>
</feature>
<keyword evidence="2" id="KW-0964">Secreted</keyword>
<dbReference type="InterPro" id="IPR050439">
    <property type="entry name" value="ADAMTS_ADAMTS-like"/>
</dbReference>
<comment type="caution">
    <text evidence="6">The sequence shown here is derived from an EMBL/GenBank/DDBJ whole genome shotgun (WGS) entry which is preliminary data.</text>
</comment>
<evidence type="ECO:0000259" key="5">
    <source>
        <dbReference type="PROSITE" id="PS50189"/>
    </source>
</evidence>
<feature type="domain" description="NTR" evidence="5">
    <location>
        <begin position="216"/>
        <end position="365"/>
    </location>
</feature>
<keyword evidence="7" id="KW-1185">Reference proteome</keyword>
<dbReference type="EMBL" id="MRZV01000582">
    <property type="protein sequence ID" value="PIK47406.1"/>
    <property type="molecule type" value="Genomic_DNA"/>
</dbReference>
<dbReference type="InterPro" id="IPR018933">
    <property type="entry name" value="Netrin_module_non-TIMP"/>
</dbReference>
<dbReference type="GO" id="GO:0031012">
    <property type="term" value="C:extracellular matrix"/>
    <property type="evidence" value="ECO:0007669"/>
    <property type="project" value="TreeGrafter"/>
</dbReference>
<protein>
    <submittedName>
        <fullName evidence="6">Putative ADAMTS-like protein 5</fullName>
    </submittedName>
</protein>
<dbReference type="Proteomes" id="UP000230750">
    <property type="component" value="Unassembled WGS sequence"/>
</dbReference>
<dbReference type="Gene3D" id="2.60.120.830">
    <property type="match status" value="1"/>
</dbReference>
<dbReference type="Gene3D" id="2.40.50.120">
    <property type="match status" value="1"/>
</dbReference>
<dbReference type="InterPro" id="IPR010294">
    <property type="entry name" value="ADAMTS_spacer1"/>
</dbReference>
<evidence type="ECO:0000256" key="3">
    <source>
        <dbReference type="ARBA" id="ARBA00023157"/>
    </source>
</evidence>
<name>A0A2G8KHD8_STIJA</name>
<comment type="subcellular location">
    <subcellularLocation>
        <location evidence="1">Secreted</location>
    </subcellularLocation>
</comment>
<evidence type="ECO:0000256" key="4">
    <source>
        <dbReference type="SAM" id="MobiDB-lite"/>
    </source>
</evidence>
<evidence type="ECO:0000313" key="6">
    <source>
        <dbReference type="EMBL" id="PIK47406.1"/>
    </source>
</evidence>
<keyword evidence="3" id="KW-1015">Disulfide bond</keyword>
<proteinExistence type="predicted"/>
<dbReference type="GO" id="GO:0030198">
    <property type="term" value="P:extracellular matrix organization"/>
    <property type="evidence" value="ECO:0007669"/>
    <property type="project" value="TreeGrafter"/>
</dbReference>
<dbReference type="Pfam" id="PF05986">
    <property type="entry name" value="ADAMTS_spacer1"/>
    <property type="match status" value="1"/>
</dbReference>
<organism evidence="6 7">
    <name type="scientific">Stichopus japonicus</name>
    <name type="common">Sea cucumber</name>
    <dbReference type="NCBI Taxonomy" id="307972"/>
    <lineage>
        <taxon>Eukaryota</taxon>
        <taxon>Metazoa</taxon>
        <taxon>Echinodermata</taxon>
        <taxon>Eleutherozoa</taxon>
        <taxon>Echinozoa</taxon>
        <taxon>Holothuroidea</taxon>
        <taxon>Aspidochirotacea</taxon>
        <taxon>Aspidochirotida</taxon>
        <taxon>Stichopodidae</taxon>
        <taxon>Apostichopus</taxon>
    </lineage>
</organism>
<evidence type="ECO:0000256" key="1">
    <source>
        <dbReference type="ARBA" id="ARBA00004613"/>
    </source>
</evidence>
<reference evidence="6 7" key="1">
    <citation type="journal article" date="2017" name="PLoS Biol.">
        <title>The sea cucumber genome provides insights into morphological evolution and visceral regeneration.</title>
        <authorList>
            <person name="Zhang X."/>
            <person name="Sun L."/>
            <person name="Yuan J."/>
            <person name="Sun Y."/>
            <person name="Gao Y."/>
            <person name="Zhang L."/>
            <person name="Li S."/>
            <person name="Dai H."/>
            <person name="Hamel J.F."/>
            <person name="Liu C."/>
            <person name="Yu Y."/>
            <person name="Liu S."/>
            <person name="Lin W."/>
            <person name="Guo K."/>
            <person name="Jin S."/>
            <person name="Xu P."/>
            <person name="Storey K.B."/>
            <person name="Huan P."/>
            <person name="Zhang T."/>
            <person name="Zhou Y."/>
            <person name="Zhang J."/>
            <person name="Lin C."/>
            <person name="Li X."/>
            <person name="Xing L."/>
            <person name="Huo D."/>
            <person name="Sun M."/>
            <person name="Wang L."/>
            <person name="Mercier A."/>
            <person name="Li F."/>
            <person name="Yang H."/>
            <person name="Xiang J."/>
        </authorList>
    </citation>
    <scope>NUCLEOTIDE SEQUENCE [LARGE SCALE GENOMIC DNA]</scope>
    <source>
        <strain evidence="6">Shaxun</strain>
        <tissue evidence="6">Muscle</tissue>
    </source>
</reference>
<dbReference type="AlphaFoldDB" id="A0A2G8KHD8"/>
<dbReference type="SUPFAM" id="SSF50242">
    <property type="entry name" value="TIMP-like"/>
    <property type="match status" value="1"/>
</dbReference>
<evidence type="ECO:0000256" key="2">
    <source>
        <dbReference type="ARBA" id="ARBA00022525"/>
    </source>
</evidence>
<sequence>MRYDSCGECGGTNHSCGFFSGTFTTKVAEEELFHYYDVLTFQPGTTNITVEEASDVNYLAVSVNDRFYLNGNWAVNHPGTFTVAGAPFTYQRRRDGYEKITSPGPVNSVVQISIIVRTENPVVLYEYYVPPMQHEQPEVPTDLGNTIGSNTATVDEPVHRPLVPVVDETVTEKDNSQEDKTESAKKSDKSEISKTKNKKKKPGRQQKEPKKKKKPTKQEVKESRFLYRFTISCSLYNYAARVPGLKEKLETSAIAILVRNQLIYTINYDLDRVVGTNMTRYDVQILQTFTNNVMLFSREYIWVPNVCQCPRLKIGRDYLIMGDRVQSANTRENLLMVDRDKMVIRWNPMKFDLWDTIQSTSNAKCYKLFKKESKKSRRD</sequence>
<feature type="compositionally biased region" description="Basic and acidic residues" evidence="4">
    <location>
        <begin position="170"/>
        <end position="194"/>
    </location>
</feature>
<evidence type="ECO:0000313" key="7">
    <source>
        <dbReference type="Proteomes" id="UP000230750"/>
    </source>
</evidence>
<dbReference type="GO" id="GO:0006508">
    <property type="term" value="P:proteolysis"/>
    <property type="evidence" value="ECO:0007669"/>
    <property type="project" value="TreeGrafter"/>
</dbReference>
<dbReference type="PANTHER" id="PTHR13723">
    <property type="entry name" value="ADAMTS A DISINTEGRIN AND METALLOPROTEASE WITH THROMBOSPONDIN MOTIFS PROTEASE"/>
    <property type="match status" value="1"/>
</dbReference>
<accession>A0A2G8KHD8</accession>
<dbReference type="InterPro" id="IPR001134">
    <property type="entry name" value="Netrin_domain"/>
</dbReference>